<keyword evidence="3 5" id="KW-0238">DNA-binding</keyword>
<dbReference type="Gene3D" id="1.10.443.10">
    <property type="entry name" value="Intergrase catalytic core"/>
    <property type="match status" value="1"/>
</dbReference>
<dbReference type="RefSeq" id="WP_148368229.1">
    <property type="nucleotide sequence ID" value="NZ_VSKM01000001.1"/>
</dbReference>
<keyword evidence="2" id="KW-0229">DNA integration</keyword>
<evidence type="ECO:0000256" key="3">
    <source>
        <dbReference type="ARBA" id="ARBA00023125"/>
    </source>
</evidence>
<keyword evidence="9" id="KW-1185">Reference proteome</keyword>
<organism evidence="8 9">
    <name type="scientific">Bizionia saleffrena</name>
    <dbReference type="NCBI Taxonomy" id="291189"/>
    <lineage>
        <taxon>Bacteria</taxon>
        <taxon>Pseudomonadati</taxon>
        <taxon>Bacteroidota</taxon>
        <taxon>Flavobacteriia</taxon>
        <taxon>Flavobacteriales</taxon>
        <taxon>Flavobacteriaceae</taxon>
        <taxon>Bizionia</taxon>
    </lineage>
</organism>
<dbReference type="AlphaFoldDB" id="A0A8H2LHP7"/>
<dbReference type="EMBL" id="VSKM01000001">
    <property type="protein sequence ID" value="TYB80338.1"/>
    <property type="molecule type" value="Genomic_DNA"/>
</dbReference>
<evidence type="ECO:0000313" key="9">
    <source>
        <dbReference type="Proteomes" id="UP000323324"/>
    </source>
</evidence>
<comment type="caution">
    <text evidence="8">The sequence shown here is derived from an EMBL/GenBank/DDBJ whole genome shotgun (WGS) entry which is preliminary data.</text>
</comment>
<dbReference type="SUPFAM" id="SSF56349">
    <property type="entry name" value="DNA breaking-rejoining enzymes"/>
    <property type="match status" value="1"/>
</dbReference>
<comment type="similarity">
    <text evidence="1">Belongs to the 'phage' integrase family.</text>
</comment>
<dbReference type="Pfam" id="PF13102">
    <property type="entry name" value="Phage_int_SAM_5"/>
    <property type="match status" value="1"/>
</dbReference>
<dbReference type="Gene3D" id="1.10.150.130">
    <property type="match status" value="1"/>
</dbReference>
<gene>
    <name evidence="8" type="ORF">ES676_01335</name>
</gene>
<dbReference type="PROSITE" id="PS51898">
    <property type="entry name" value="TYR_RECOMBINASE"/>
    <property type="match status" value="1"/>
</dbReference>
<dbReference type="Pfam" id="PF00589">
    <property type="entry name" value="Phage_integrase"/>
    <property type="match status" value="1"/>
</dbReference>
<dbReference type="GO" id="GO:0003677">
    <property type="term" value="F:DNA binding"/>
    <property type="evidence" value="ECO:0007669"/>
    <property type="project" value="UniProtKB-UniRule"/>
</dbReference>
<dbReference type="InterPro" id="IPR002104">
    <property type="entry name" value="Integrase_catalytic"/>
</dbReference>
<dbReference type="InterPro" id="IPR050090">
    <property type="entry name" value="Tyrosine_recombinase_XerCD"/>
</dbReference>
<sequence length="431" mass="50345">MKTIIFVLNNKTMSYIISIYFEKRRAKENGKFNIKLRVYNKLNNIKKVRYFTTGIDLTQEEFDTIWINAENKKLRGKNKEILFKLQDIEKRANVVAEQMTVFDFKKFEMKLFRKSSDKNNVQYHFEEVIKENIKRGKIGTAESYKYTLNSFKEFSENEKKCAIDKLTFETITADWLNDYESFMVSKGKSYTTISIYTRTLRVVFNNAIASNDINKEVYPFGLKKAGKYKIPKTKKVKKALTSTQLKVLFNAEVKNENEAKAKAFWFFSYVCNGMNLKDVALLKYSDIKDDKFSYYRAKTFDKTAEKTTITIFLTDFTKQVIADYGNEVKSGFVFSIIDIKDDSLAQYKKIKNFTRYINDHIKRVAKANDLPNDLSTYWARHSFATNSLRKGASMEFISEALNHSDLSVTKNYFAGFEDDAKKEFANSLLDF</sequence>
<name>A0A8H2LHP7_9FLAO</name>
<dbReference type="GO" id="GO:0006310">
    <property type="term" value="P:DNA recombination"/>
    <property type="evidence" value="ECO:0007669"/>
    <property type="project" value="UniProtKB-KW"/>
</dbReference>
<dbReference type="GO" id="GO:0015074">
    <property type="term" value="P:DNA integration"/>
    <property type="evidence" value="ECO:0007669"/>
    <property type="project" value="UniProtKB-KW"/>
</dbReference>
<evidence type="ECO:0000259" key="6">
    <source>
        <dbReference type="PROSITE" id="PS51898"/>
    </source>
</evidence>
<proteinExistence type="inferred from homology"/>
<evidence type="ECO:0000256" key="5">
    <source>
        <dbReference type="PROSITE-ProRule" id="PRU01248"/>
    </source>
</evidence>
<evidence type="ECO:0000256" key="4">
    <source>
        <dbReference type="ARBA" id="ARBA00023172"/>
    </source>
</evidence>
<accession>A0A8H2LHP7</accession>
<feature type="domain" description="Core-binding (CB)" evidence="7">
    <location>
        <begin position="123"/>
        <end position="208"/>
    </location>
</feature>
<dbReference type="PROSITE" id="PS51900">
    <property type="entry name" value="CB"/>
    <property type="match status" value="1"/>
</dbReference>
<reference evidence="8 9" key="1">
    <citation type="submission" date="2019-08" db="EMBL/GenBank/DDBJ databases">
        <title>Genomes of Antarctic Bizionia species.</title>
        <authorList>
            <person name="Bowman J.P."/>
        </authorList>
    </citation>
    <scope>NUCLEOTIDE SEQUENCE [LARGE SCALE GENOMIC DNA]</scope>
    <source>
        <strain evidence="8 9">HFD</strain>
    </source>
</reference>
<dbReference type="InterPro" id="IPR010998">
    <property type="entry name" value="Integrase_recombinase_N"/>
</dbReference>
<dbReference type="Proteomes" id="UP000323324">
    <property type="component" value="Unassembled WGS sequence"/>
</dbReference>
<evidence type="ECO:0000259" key="7">
    <source>
        <dbReference type="PROSITE" id="PS51900"/>
    </source>
</evidence>
<dbReference type="InterPro" id="IPR011010">
    <property type="entry name" value="DNA_brk_join_enz"/>
</dbReference>
<feature type="domain" description="Tyr recombinase" evidence="6">
    <location>
        <begin position="235"/>
        <end position="425"/>
    </location>
</feature>
<evidence type="ECO:0000256" key="2">
    <source>
        <dbReference type="ARBA" id="ARBA00022908"/>
    </source>
</evidence>
<evidence type="ECO:0000256" key="1">
    <source>
        <dbReference type="ARBA" id="ARBA00008857"/>
    </source>
</evidence>
<dbReference type="PANTHER" id="PTHR30349:SF64">
    <property type="entry name" value="PROPHAGE INTEGRASE INTD-RELATED"/>
    <property type="match status" value="1"/>
</dbReference>
<protein>
    <submittedName>
        <fullName evidence="8">Site-specific integrase</fullName>
    </submittedName>
</protein>
<dbReference type="PANTHER" id="PTHR30349">
    <property type="entry name" value="PHAGE INTEGRASE-RELATED"/>
    <property type="match status" value="1"/>
</dbReference>
<keyword evidence="4" id="KW-0233">DNA recombination</keyword>
<dbReference type="InterPro" id="IPR044068">
    <property type="entry name" value="CB"/>
</dbReference>
<dbReference type="InterPro" id="IPR013762">
    <property type="entry name" value="Integrase-like_cat_sf"/>
</dbReference>
<dbReference type="InterPro" id="IPR025269">
    <property type="entry name" value="SAM-like_dom"/>
</dbReference>
<evidence type="ECO:0000313" key="8">
    <source>
        <dbReference type="EMBL" id="TYB80338.1"/>
    </source>
</evidence>